<dbReference type="InterPro" id="IPR029044">
    <property type="entry name" value="Nucleotide-diphossugar_trans"/>
</dbReference>
<keyword evidence="1" id="KW-0808">Transferase</keyword>
<comment type="caution">
    <text evidence="4">The sequence shown here is derived from an EMBL/GenBank/DDBJ whole genome shotgun (WGS) entry which is preliminary data.</text>
</comment>
<dbReference type="Pfam" id="PF02709">
    <property type="entry name" value="Glyco_transf_7C"/>
    <property type="match status" value="1"/>
</dbReference>
<evidence type="ECO:0000313" key="4">
    <source>
        <dbReference type="EMBL" id="MEJ2905882.1"/>
    </source>
</evidence>
<organism evidence="4 5">
    <name type="scientific">Pedobacter panaciterrae</name>
    <dbReference type="NCBI Taxonomy" id="363849"/>
    <lineage>
        <taxon>Bacteria</taxon>
        <taxon>Pseudomonadati</taxon>
        <taxon>Bacteroidota</taxon>
        <taxon>Sphingobacteriia</taxon>
        <taxon>Sphingobacteriales</taxon>
        <taxon>Sphingobacteriaceae</taxon>
        <taxon>Pedobacter</taxon>
    </lineage>
</organism>
<sequence>MQKQITAALLISTYNWPAALDLVLSSVLLQSKMPDEILIADDGSTEETKTIIEKYKKLFKIPVLHFWQEDHGFRKTLILNKAIAGAKSDYIIEIDGDIIIHRKFIEDHINFAMPGTFVRASRGYLNKELSAKLISKEISKINIFSKNIANFFSVVRIPFLWPLFEKKYKIKGAELYEIHGCNMAFWRSDAIKVNGYNESFIGWGPEDKEFIARFLNIGLQKRFLKLGAVAFHIYHKENSRASLAENEILFKETIALKKVYCESGIDKYL</sequence>
<dbReference type="SUPFAM" id="SSF53448">
    <property type="entry name" value="Nucleotide-diphospho-sugar transferases"/>
    <property type="match status" value="1"/>
</dbReference>
<feature type="domain" description="Glycosyltransferase 2-like" evidence="2">
    <location>
        <begin position="10"/>
        <end position="114"/>
    </location>
</feature>
<dbReference type="RefSeq" id="WP_288884012.1">
    <property type="nucleotide sequence ID" value="NZ_CBFGNQ010000017.1"/>
</dbReference>
<feature type="domain" description="Galactosyltransferase C-terminal" evidence="3">
    <location>
        <begin position="175"/>
        <end position="236"/>
    </location>
</feature>
<evidence type="ECO:0000259" key="2">
    <source>
        <dbReference type="Pfam" id="PF00535"/>
    </source>
</evidence>
<evidence type="ECO:0000256" key="1">
    <source>
        <dbReference type="ARBA" id="ARBA00022679"/>
    </source>
</evidence>
<dbReference type="Pfam" id="PF00535">
    <property type="entry name" value="Glycos_transf_2"/>
    <property type="match status" value="1"/>
</dbReference>
<evidence type="ECO:0000313" key="5">
    <source>
        <dbReference type="Proteomes" id="UP001378956"/>
    </source>
</evidence>
<accession>A0ABU8NWK4</accession>
<dbReference type="InterPro" id="IPR001173">
    <property type="entry name" value="Glyco_trans_2-like"/>
</dbReference>
<evidence type="ECO:0000259" key="3">
    <source>
        <dbReference type="Pfam" id="PF02709"/>
    </source>
</evidence>
<proteinExistence type="predicted"/>
<gene>
    <name evidence="4" type="ORF">WAE58_25780</name>
</gene>
<dbReference type="Gene3D" id="3.90.550.10">
    <property type="entry name" value="Spore Coat Polysaccharide Biosynthesis Protein SpsA, Chain A"/>
    <property type="match status" value="1"/>
</dbReference>
<keyword evidence="5" id="KW-1185">Reference proteome</keyword>
<dbReference type="Proteomes" id="UP001378956">
    <property type="component" value="Unassembled WGS sequence"/>
</dbReference>
<protein>
    <submittedName>
        <fullName evidence="4">Glycosyltransferase family 2 protein</fullName>
    </submittedName>
</protein>
<dbReference type="InterPro" id="IPR050834">
    <property type="entry name" value="Glycosyltransf_2"/>
</dbReference>
<name>A0ABU8NWK4_9SPHI</name>
<dbReference type="EMBL" id="JBBEUB010000017">
    <property type="protein sequence ID" value="MEJ2905882.1"/>
    <property type="molecule type" value="Genomic_DNA"/>
</dbReference>
<dbReference type="PANTHER" id="PTHR43685">
    <property type="entry name" value="GLYCOSYLTRANSFERASE"/>
    <property type="match status" value="1"/>
</dbReference>
<dbReference type="InterPro" id="IPR027791">
    <property type="entry name" value="Galactosyl_T_C"/>
</dbReference>
<dbReference type="PANTHER" id="PTHR43685:SF3">
    <property type="entry name" value="SLR2126 PROTEIN"/>
    <property type="match status" value="1"/>
</dbReference>
<reference evidence="4 5" key="1">
    <citation type="submission" date="2024-03" db="EMBL/GenBank/DDBJ databases">
        <title>Sequence of Lycoming College Course Isolates.</title>
        <authorList>
            <person name="Plotts O."/>
            <person name="Newman J."/>
        </authorList>
    </citation>
    <scope>NUCLEOTIDE SEQUENCE [LARGE SCALE GENOMIC DNA]</scope>
    <source>
        <strain evidence="4 5">CJB-3</strain>
    </source>
</reference>
<dbReference type="CDD" id="cd06420">
    <property type="entry name" value="GT2_Chondriotin_Pol_N"/>
    <property type="match status" value="1"/>
</dbReference>